<dbReference type="EMBL" id="CAADFE010000002">
    <property type="protein sequence ID" value="VFJ62541.1"/>
    <property type="molecule type" value="Genomic_DNA"/>
</dbReference>
<organism evidence="1">
    <name type="scientific">Candidatus Kentrum sp. FW</name>
    <dbReference type="NCBI Taxonomy" id="2126338"/>
    <lineage>
        <taxon>Bacteria</taxon>
        <taxon>Pseudomonadati</taxon>
        <taxon>Pseudomonadota</taxon>
        <taxon>Gammaproteobacteria</taxon>
        <taxon>Candidatus Kentrum</taxon>
    </lineage>
</organism>
<gene>
    <name evidence="1" type="ORF">BECKFW1821C_GA0114237_100280</name>
</gene>
<reference evidence="1" key="1">
    <citation type="submission" date="2019-02" db="EMBL/GenBank/DDBJ databases">
        <authorList>
            <person name="Gruber-Vodicka R. H."/>
            <person name="Seah K. B. B."/>
        </authorList>
    </citation>
    <scope>NUCLEOTIDE SEQUENCE</scope>
    <source>
        <strain evidence="1">BECK_BZ131</strain>
    </source>
</reference>
<sequence>MRIGRFWEEIFKKAKNIFIVSNRKRENIRRIDSLQLLSTVIGINERLGYPPFSNDGQYLDVYSFYDMLEVLGSPRDDAQNLFTVRMLLLLESRPIFNEKLYISKIKEILEHKYFRDSSGKDSFRPLFLVNDILRYWRTVCLNYELIRNDRDRPWRKKNINLKFSRMLTVFGTILPLIAKPASTQECVEKLIRFTPLERFAAGLDHLDDDSIADKFMDFLGIYEEFLVLKEEMGQKERLSDPFIDKKTRDMAKEFSWFLHECLTHKNINEEYRKYLIL</sequence>
<proteinExistence type="predicted"/>
<protein>
    <submittedName>
        <fullName evidence="1">Uncharacterized protein</fullName>
    </submittedName>
</protein>
<evidence type="ECO:0000313" key="1">
    <source>
        <dbReference type="EMBL" id="VFJ62541.1"/>
    </source>
</evidence>
<dbReference type="AlphaFoldDB" id="A0A450T7P7"/>
<accession>A0A450T7P7</accession>
<name>A0A450T7P7_9GAMM</name>